<dbReference type="AlphaFoldDB" id="A0A8T0HPD9"/>
<keyword evidence="3" id="KW-1185">Reference proteome</keyword>
<feature type="region of interest" description="Disordered" evidence="1">
    <location>
        <begin position="1"/>
        <end position="30"/>
    </location>
</feature>
<dbReference type="EMBL" id="CM026426">
    <property type="protein sequence ID" value="KAG0572696.1"/>
    <property type="molecule type" value="Genomic_DNA"/>
</dbReference>
<proteinExistence type="predicted"/>
<evidence type="ECO:0000313" key="3">
    <source>
        <dbReference type="Proteomes" id="UP000822688"/>
    </source>
</evidence>
<evidence type="ECO:0000256" key="1">
    <source>
        <dbReference type="SAM" id="MobiDB-lite"/>
    </source>
</evidence>
<organism evidence="2 3">
    <name type="scientific">Ceratodon purpureus</name>
    <name type="common">Fire moss</name>
    <name type="synonym">Dicranum purpureum</name>
    <dbReference type="NCBI Taxonomy" id="3225"/>
    <lineage>
        <taxon>Eukaryota</taxon>
        <taxon>Viridiplantae</taxon>
        <taxon>Streptophyta</taxon>
        <taxon>Embryophyta</taxon>
        <taxon>Bryophyta</taxon>
        <taxon>Bryophytina</taxon>
        <taxon>Bryopsida</taxon>
        <taxon>Dicranidae</taxon>
        <taxon>Pseudoditrichales</taxon>
        <taxon>Ditrichaceae</taxon>
        <taxon>Ceratodon</taxon>
    </lineage>
</organism>
<sequence>MLASELPPPPHSRLQPTNQHSRHRSTTPGLHRWPAGHSLHSFDLDLHLDLRPFLPSHVVISVPQSPIEASSPGLTSSPTVLALVLALISAPIINLVMEEVVPNLVLDPPTTLLVALESFFGRIDDVVESLGFSLHLEILIVHFDTAYTLLYHIFLIM</sequence>
<dbReference type="Proteomes" id="UP000822688">
    <property type="component" value="Chromosome V"/>
</dbReference>
<accession>A0A8T0HPD9</accession>
<feature type="compositionally biased region" description="Pro residues" evidence="1">
    <location>
        <begin position="1"/>
        <end position="11"/>
    </location>
</feature>
<gene>
    <name evidence="2" type="ORF">KC19_VG118000</name>
</gene>
<evidence type="ECO:0000313" key="2">
    <source>
        <dbReference type="EMBL" id="KAG0572696.1"/>
    </source>
</evidence>
<protein>
    <submittedName>
        <fullName evidence="2">Uncharacterized protein</fullName>
    </submittedName>
</protein>
<name>A0A8T0HPD9_CERPU</name>
<reference evidence="2" key="1">
    <citation type="submission" date="2020-06" db="EMBL/GenBank/DDBJ databases">
        <title>WGS assembly of Ceratodon purpureus strain R40.</title>
        <authorList>
            <person name="Carey S.B."/>
            <person name="Jenkins J."/>
            <person name="Shu S."/>
            <person name="Lovell J.T."/>
            <person name="Sreedasyam A."/>
            <person name="Maumus F."/>
            <person name="Tiley G.P."/>
            <person name="Fernandez-Pozo N."/>
            <person name="Barry K."/>
            <person name="Chen C."/>
            <person name="Wang M."/>
            <person name="Lipzen A."/>
            <person name="Daum C."/>
            <person name="Saski C.A."/>
            <person name="Payton A.C."/>
            <person name="Mcbreen J.C."/>
            <person name="Conrad R.E."/>
            <person name="Kollar L.M."/>
            <person name="Olsson S."/>
            <person name="Huttunen S."/>
            <person name="Landis J.B."/>
            <person name="Wickett N.J."/>
            <person name="Johnson M.G."/>
            <person name="Rensing S.A."/>
            <person name="Grimwood J."/>
            <person name="Schmutz J."/>
            <person name="Mcdaniel S.F."/>
        </authorList>
    </citation>
    <scope>NUCLEOTIDE SEQUENCE</scope>
    <source>
        <strain evidence="2">R40</strain>
    </source>
</reference>
<comment type="caution">
    <text evidence="2">The sequence shown here is derived from an EMBL/GenBank/DDBJ whole genome shotgun (WGS) entry which is preliminary data.</text>
</comment>